<dbReference type="Proteomes" id="UP001529510">
    <property type="component" value="Unassembled WGS sequence"/>
</dbReference>
<feature type="non-terminal residue" evidence="3">
    <location>
        <position position="57"/>
    </location>
</feature>
<dbReference type="PANTHER" id="PTHR24106">
    <property type="entry name" value="NACHT, LRR AND CARD DOMAINS-CONTAINING"/>
    <property type="match status" value="1"/>
</dbReference>
<evidence type="ECO:0000256" key="1">
    <source>
        <dbReference type="ARBA" id="ARBA00022614"/>
    </source>
</evidence>
<dbReference type="SMART" id="SM00368">
    <property type="entry name" value="LRR_RI"/>
    <property type="match status" value="1"/>
</dbReference>
<sequence>LRGCSIGEEGCAALISALKLNSHLRELNLSWNKPGDSGVKLISALLEDPRCKLEKLV</sequence>
<gene>
    <name evidence="3" type="ORF">M9458_056315</name>
</gene>
<keyword evidence="4" id="KW-1185">Reference proteome</keyword>
<dbReference type="InterPro" id="IPR001611">
    <property type="entry name" value="Leu-rich_rpt"/>
</dbReference>
<keyword evidence="2" id="KW-0677">Repeat</keyword>
<keyword evidence="1" id="KW-0433">Leucine-rich repeat</keyword>
<protein>
    <submittedName>
        <fullName evidence="3">Uncharacterized protein</fullName>
    </submittedName>
</protein>
<evidence type="ECO:0000256" key="2">
    <source>
        <dbReference type="ARBA" id="ARBA00022737"/>
    </source>
</evidence>
<dbReference type="InterPro" id="IPR051261">
    <property type="entry name" value="NLR"/>
</dbReference>
<accession>A0ABD0MDP8</accession>
<evidence type="ECO:0000313" key="3">
    <source>
        <dbReference type="EMBL" id="KAL0148415.1"/>
    </source>
</evidence>
<dbReference type="AlphaFoldDB" id="A0ABD0MDP8"/>
<comment type="caution">
    <text evidence="3">The sequence shown here is derived from an EMBL/GenBank/DDBJ whole genome shotgun (WGS) entry which is preliminary data.</text>
</comment>
<dbReference type="EMBL" id="JAMKFB020000705">
    <property type="protein sequence ID" value="KAL0148415.1"/>
    <property type="molecule type" value="Genomic_DNA"/>
</dbReference>
<dbReference type="InterPro" id="IPR032675">
    <property type="entry name" value="LRR_dom_sf"/>
</dbReference>
<dbReference type="SUPFAM" id="SSF52047">
    <property type="entry name" value="RNI-like"/>
    <property type="match status" value="1"/>
</dbReference>
<evidence type="ECO:0000313" key="4">
    <source>
        <dbReference type="Proteomes" id="UP001529510"/>
    </source>
</evidence>
<organism evidence="3 4">
    <name type="scientific">Cirrhinus mrigala</name>
    <name type="common">Mrigala</name>
    <dbReference type="NCBI Taxonomy" id="683832"/>
    <lineage>
        <taxon>Eukaryota</taxon>
        <taxon>Metazoa</taxon>
        <taxon>Chordata</taxon>
        <taxon>Craniata</taxon>
        <taxon>Vertebrata</taxon>
        <taxon>Euteleostomi</taxon>
        <taxon>Actinopterygii</taxon>
        <taxon>Neopterygii</taxon>
        <taxon>Teleostei</taxon>
        <taxon>Ostariophysi</taxon>
        <taxon>Cypriniformes</taxon>
        <taxon>Cyprinidae</taxon>
        <taxon>Labeoninae</taxon>
        <taxon>Labeonini</taxon>
        <taxon>Cirrhinus</taxon>
    </lineage>
</organism>
<reference evidence="3 4" key="1">
    <citation type="submission" date="2024-05" db="EMBL/GenBank/DDBJ databases">
        <title>Genome sequencing and assembly of Indian major carp, Cirrhinus mrigala (Hamilton, 1822).</title>
        <authorList>
            <person name="Mohindra V."/>
            <person name="Chowdhury L.M."/>
            <person name="Lal K."/>
            <person name="Jena J.K."/>
        </authorList>
    </citation>
    <scope>NUCLEOTIDE SEQUENCE [LARGE SCALE GENOMIC DNA]</scope>
    <source>
        <strain evidence="3">CM1030</strain>
        <tissue evidence="3">Blood</tissue>
    </source>
</reference>
<proteinExistence type="predicted"/>
<dbReference type="Gene3D" id="3.80.10.10">
    <property type="entry name" value="Ribonuclease Inhibitor"/>
    <property type="match status" value="1"/>
</dbReference>
<name>A0ABD0MDP8_CIRMR</name>
<dbReference type="Pfam" id="PF13516">
    <property type="entry name" value="LRR_6"/>
    <property type="match status" value="1"/>
</dbReference>
<feature type="non-terminal residue" evidence="3">
    <location>
        <position position="1"/>
    </location>
</feature>